<dbReference type="PROSITE" id="PS50885">
    <property type="entry name" value="HAMP"/>
    <property type="match status" value="1"/>
</dbReference>
<dbReference type="PROSITE" id="PS50109">
    <property type="entry name" value="HIS_KIN"/>
    <property type="match status" value="1"/>
</dbReference>
<evidence type="ECO:0000256" key="9">
    <source>
        <dbReference type="ARBA" id="ARBA00023012"/>
    </source>
</evidence>
<dbReference type="Proteomes" id="UP000241829">
    <property type="component" value="Chromosome"/>
</dbReference>
<evidence type="ECO:0000256" key="8">
    <source>
        <dbReference type="ARBA" id="ARBA00022989"/>
    </source>
</evidence>
<dbReference type="InterPro" id="IPR036890">
    <property type="entry name" value="HATPase_C_sf"/>
</dbReference>
<dbReference type="Pfam" id="PF00512">
    <property type="entry name" value="HisKA"/>
    <property type="match status" value="1"/>
</dbReference>
<dbReference type="Gene3D" id="1.10.287.130">
    <property type="match status" value="1"/>
</dbReference>
<dbReference type="InterPro" id="IPR036097">
    <property type="entry name" value="HisK_dim/P_sf"/>
</dbReference>
<dbReference type="InterPro" id="IPR005467">
    <property type="entry name" value="His_kinase_dom"/>
</dbReference>
<feature type="domain" description="Histidine kinase" evidence="12">
    <location>
        <begin position="256"/>
        <end position="483"/>
    </location>
</feature>
<keyword evidence="7 14" id="KW-0418">Kinase</keyword>
<accession>A0A2P1NH15</accession>
<evidence type="ECO:0000256" key="11">
    <source>
        <dbReference type="SAM" id="Phobius"/>
    </source>
</evidence>
<dbReference type="InterPro" id="IPR003594">
    <property type="entry name" value="HATPase_dom"/>
</dbReference>
<dbReference type="Pfam" id="PF08521">
    <property type="entry name" value="2CSK_N"/>
    <property type="match status" value="1"/>
</dbReference>
<evidence type="ECO:0000256" key="2">
    <source>
        <dbReference type="ARBA" id="ARBA00004370"/>
    </source>
</evidence>
<dbReference type="PANTHER" id="PTHR45436">
    <property type="entry name" value="SENSOR HISTIDINE KINASE YKOH"/>
    <property type="match status" value="1"/>
</dbReference>
<organism evidence="14 15">
    <name type="scientific">Pulveribacter suum</name>
    <dbReference type="NCBI Taxonomy" id="2116657"/>
    <lineage>
        <taxon>Bacteria</taxon>
        <taxon>Pseudomonadati</taxon>
        <taxon>Pseudomonadota</taxon>
        <taxon>Betaproteobacteria</taxon>
        <taxon>Burkholderiales</taxon>
        <taxon>Comamonadaceae</taxon>
        <taxon>Pulveribacter</taxon>
    </lineage>
</organism>
<dbReference type="CDD" id="cd00082">
    <property type="entry name" value="HisKA"/>
    <property type="match status" value="1"/>
</dbReference>
<evidence type="ECO:0000256" key="10">
    <source>
        <dbReference type="ARBA" id="ARBA00023136"/>
    </source>
</evidence>
<dbReference type="GO" id="GO:0000155">
    <property type="term" value="F:phosphorelay sensor kinase activity"/>
    <property type="evidence" value="ECO:0007669"/>
    <property type="project" value="InterPro"/>
</dbReference>
<dbReference type="AlphaFoldDB" id="A0A2P1NH15"/>
<dbReference type="SMART" id="SM00387">
    <property type="entry name" value="HATPase_c"/>
    <property type="match status" value="1"/>
</dbReference>
<sequence length="492" mass="52444">MARLERPWARWSLRRTLLAVLLPGLALVMGLELTVSWRNDLAAANAAFDRSLLGAIKAMDANISTDDGGLSVELPYRMLEFFELTASGQVFYRVASGDGLVEIGDAGLPAPPLPLVEGRPQFHDAQFFGVPVRVGSYARRLPRPLSQGSHSDRVLIQVAETLQSRQDFTRRLLLESVARDVLLLLAALALVALAVHGALRPLQRLRAEVAARGSADLAPIDPQRVPKDVQALVQAINRHMQRYQEVLGQQRRFIDDASHQLRTPLTTLATQVAFALRERDPGRREAALLAMKEQVDGAIRQANQMLALARADTAQLAGEGASVDLLALAEGVARQLWPLARQQGIDLGLEPLAGAGCAQPAVALGHAALLHEALANVLHNALLHVPRGGHVTVQAGVQQGQALLAVRDDGPGMPPEARARVGERFLRVEGAAPQPGAPRGSGLGLAIAQAIAQRHGGALTLADARPGQPRPGLVAALRWPAALPGEPLANQG</sequence>
<evidence type="ECO:0000256" key="4">
    <source>
        <dbReference type="ARBA" id="ARBA00022553"/>
    </source>
</evidence>
<reference evidence="15" key="1">
    <citation type="submission" date="2018-03" db="EMBL/GenBank/DDBJ databases">
        <title>Genome sequencing of Melaminivora sp. strain SC2-7.</title>
        <authorList>
            <person name="Kim S.-J."/>
            <person name="Heo J."/>
            <person name="Ahn J.-H."/>
            <person name="Kwon S.-W."/>
        </authorList>
    </citation>
    <scope>NUCLEOTIDE SEQUENCE [LARGE SCALE GENOMIC DNA]</scope>
    <source>
        <strain evidence="15">SC2-7</strain>
    </source>
</reference>
<dbReference type="PRINTS" id="PR00344">
    <property type="entry name" value="BCTRLSENSOR"/>
</dbReference>
<dbReference type="InterPro" id="IPR003660">
    <property type="entry name" value="HAMP_dom"/>
</dbReference>
<dbReference type="RefSeq" id="WP_106844897.1">
    <property type="nucleotide sequence ID" value="NZ_CP027792.1"/>
</dbReference>
<dbReference type="SMART" id="SM00388">
    <property type="entry name" value="HisKA"/>
    <property type="match status" value="1"/>
</dbReference>
<comment type="catalytic activity">
    <reaction evidence="1">
        <text>ATP + protein L-histidine = ADP + protein N-phospho-L-histidine.</text>
        <dbReference type="EC" id="2.7.13.3"/>
    </reaction>
</comment>
<dbReference type="EMBL" id="CP027792">
    <property type="protein sequence ID" value="AVP56336.1"/>
    <property type="molecule type" value="Genomic_DNA"/>
</dbReference>
<dbReference type="SUPFAM" id="SSF47384">
    <property type="entry name" value="Homodimeric domain of signal transducing histidine kinase"/>
    <property type="match status" value="1"/>
</dbReference>
<evidence type="ECO:0000256" key="7">
    <source>
        <dbReference type="ARBA" id="ARBA00022777"/>
    </source>
</evidence>
<comment type="subcellular location">
    <subcellularLocation>
        <location evidence="2">Membrane</location>
    </subcellularLocation>
</comment>
<dbReference type="EC" id="2.7.13.3" evidence="3"/>
<dbReference type="Pfam" id="PF02518">
    <property type="entry name" value="HATPase_c"/>
    <property type="match status" value="1"/>
</dbReference>
<keyword evidence="8 11" id="KW-1133">Transmembrane helix</keyword>
<evidence type="ECO:0000313" key="14">
    <source>
        <dbReference type="EMBL" id="AVP56336.1"/>
    </source>
</evidence>
<dbReference type="KEGG" id="melm:C7H73_00740"/>
<evidence type="ECO:0000259" key="13">
    <source>
        <dbReference type="PROSITE" id="PS50885"/>
    </source>
</evidence>
<proteinExistence type="predicted"/>
<dbReference type="InterPro" id="IPR013727">
    <property type="entry name" value="2CSK_N"/>
</dbReference>
<keyword evidence="15" id="KW-1185">Reference proteome</keyword>
<dbReference type="CDD" id="cd00075">
    <property type="entry name" value="HATPase"/>
    <property type="match status" value="1"/>
</dbReference>
<evidence type="ECO:0000256" key="5">
    <source>
        <dbReference type="ARBA" id="ARBA00022679"/>
    </source>
</evidence>
<dbReference type="OrthoDB" id="8554694at2"/>
<keyword evidence="4" id="KW-0597">Phosphoprotein</keyword>
<keyword evidence="10 11" id="KW-0472">Membrane</keyword>
<evidence type="ECO:0000256" key="3">
    <source>
        <dbReference type="ARBA" id="ARBA00012438"/>
    </source>
</evidence>
<keyword evidence="5" id="KW-0808">Transferase</keyword>
<dbReference type="InterPro" id="IPR003661">
    <property type="entry name" value="HisK_dim/P_dom"/>
</dbReference>
<keyword evidence="9" id="KW-0902">Two-component regulatory system</keyword>
<gene>
    <name evidence="14" type="ORF">C7H73_00740</name>
</gene>
<dbReference type="SUPFAM" id="SSF55874">
    <property type="entry name" value="ATPase domain of HSP90 chaperone/DNA topoisomerase II/histidine kinase"/>
    <property type="match status" value="1"/>
</dbReference>
<evidence type="ECO:0000256" key="1">
    <source>
        <dbReference type="ARBA" id="ARBA00000085"/>
    </source>
</evidence>
<dbReference type="Gene3D" id="3.30.565.10">
    <property type="entry name" value="Histidine kinase-like ATPase, C-terminal domain"/>
    <property type="match status" value="1"/>
</dbReference>
<feature type="domain" description="HAMP" evidence="13">
    <location>
        <begin position="196"/>
        <end position="248"/>
    </location>
</feature>
<evidence type="ECO:0000259" key="12">
    <source>
        <dbReference type="PROSITE" id="PS50109"/>
    </source>
</evidence>
<dbReference type="PANTHER" id="PTHR45436:SF1">
    <property type="entry name" value="SENSOR PROTEIN QSEC"/>
    <property type="match status" value="1"/>
</dbReference>
<protein>
    <recommendedName>
        <fullName evidence="3">histidine kinase</fullName>
        <ecNumber evidence="3">2.7.13.3</ecNumber>
    </recommendedName>
</protein>
<evidence type="ECO:0000256" key="6">
    <source>
        <dbReference type="ARBA" id="ARBA00022692"/>
    </source>
</evidence>
<feature type="transmembrane region" description="Helical" evidence="11">
    <location>
        <begin position="181"/>
        <end position="199"/>
    </location>
</feature>
<name>A0A2P1NH15_9BURK</name>
<dbReference type="InterPro" id="IPR004358">
    <property type="entry name" value="Sig_transdc_His_kin-like_C"/>
</dbReference>
<evidence type="ECO:0000313" key="15">
    <source>
        <dbReference type="Proteomes" id="UP000241829"/>
    </source>
</evidence>
<keyword evidence="6 11" id="KW-0812">Transmembrane</keyword>
<dbReference type="InterPro" id="IPR050428">
    <property type="entry name" value="TCS_sensor_his_kinase"/>
</dbReference>
<dbReference type="GO" id="GO:0005886">
    <property type="term" value="C:plasma membrane"/>
    <property type="evidence" value="ECO:0007669"/>
    <property type="project" value="TreeGrafter"/>
</dbReference>